<feature type="domain" description="Zn(2)-C6 fungal-type" evidence="7">
    <location>
        <begin position="23"/>
        <end position="52"/>
    </location>
</feature>
<sequence>MSEIANEETIQDRRHRLSSIPKACEGCRVRKVRCDRSNPCANCRIAGIVCQQAGAKADSPAKPNKVSRLEGLIERLDERLGRIEIQLDQSRHTTPERLTIESQPTRTYEGGSSFNNQSVQATKVAQVTAYSQGSGGGANISASLDDLKSLLQPPTTLDDFHFSRNDASRTLPAMDLVPSGLIVDIVRSMKVRKPFCLTSNPLTDLPMVEDLFRKVYFPTEPLSVGHVTAMHGILLCLLKEFIAFKDPLAEKYDLPSYMPTIEKNFNAGLETYEMLAVPSFENVLALVLAVVKAQEEANALLLTTIIGAAARHCILLGYHRAATYRDQKPNMAHNINRIFWSVYLVDKNMSLLLGRAPCIQDYDVDAPHPTCSEDITVRPWDECLVLWVTLGRLQGQIYDRVYSAAALKFPPEVRNQNIQILAEELHQWRRRLAEIDWSPVAFPELVEVSRPTWDIMYYSLLASLLRGSSTSTTSPEITSQCFQAARSALQNHLRSFPMYCESNFVTVRDYANWVILYSSFTPFIVIFLHAIASSSLEDTQLLEDVVRTLYPVKDTSKACGRLYQICTIFARVARSLIESRASSFLGTYNRQDDSLLLLSDTGNTSVFDPNSLQDYFTTEVDMLDQFTYSEAEGMSAILGGWANGQPAPMEFLGMGSGTGNWMG</sequence>
<dbReference type="CDD" id="cd12148">
    <property type="entry name" value="fungal_TF_MHR"/>
    <property type="match status" value="1"/>
</dbReference>
<dbReference type="Gene3D" id="4.10.240.10">
    <property type="entry name" value="Zn(2)-C6 fungal-type DNA-binding domain"/>
    <property type="match status" value="1"/>
</dbReference>
<dbReference type="OMA" id="YHREITY"/>
<keyword evidence="9" id="KW-1185">Reference proteome</keyword>
<dbReference type="STRING" id="454130.A0A0U5G9V4"/>
<protein>
    <recommendedName>
        <fullName evidence="7">Zn(2)-C6 fungal-type domain-containing protein</fullName>
    </recommendedName>
</protein>
<dbReference type="SMART" id="SM00906">
    <property type="entry name" value="Fungal_trans"/>
    <property type="match status" value="1"/>
</dbReference>
<evidence type="ECO:0000256" key="4">
    <source>
        <dbReference type="ARBA" id="ARBA00023163"/>
    </source>
</evidence>
<reference evidence="9" key="1">
    <citation type="journal article" date="2016" name="Genome Announc.">
        <title>Draft genome sequences of fungus Aspergillus calidoustus.</title>
        <authorList>
            <person name="Horn F."/>
            <person name="Linde J."/>
            <person name="Mattern D.J."/>
            <person name="Walther G."/>
            <person name="Guthke R."/>
            <person name="Scherlach K."/>
            <person name="Martin K."/>
            <person name="Brakhage A.A."/>
            <person name="Petzke L."/>
            <person name="Valiante V."/>
        </authorList>
    </citation>
    <scope>NUCLEOTIDE SEQUENCE [LARGE SCALE GENOMIC DNA]</scope>
    <source>
        <strain evidence="9">SF006504</strain>
    </source>
</reference>
<dbReference type="PANTHER" id="PTHR46910:SF5">
    <property type="entry name" value="ZN(II)2CYS6 TRANSCRIPTION FACTOR (EUROFUNG)"/>
    <property type="match status" value="1"/>
</dbReference>
<dbReference type="GO" id="GO:0003677">
    <property type="term" value="F:DNA binding"/>
    <property type="evidence" value="ECO:0007669"/>
    <property type="project" value="UniProtKB-KW"/>
</dbReference>
<evidence type="ECO:0000313" key="8">
    <source>
        <dbReference type="EMBL" id="CEL08881.1"/>
    </source>
</evidence>
<keyword evidence="4" id="KW-0804">Transcription</keyword>
<dbReference type="Pfam" id="PF00172">
    <property type="entry name" value="Zn_clus"/>
    <property type="match status" value="1"/>
</dbReference>
<dbReference type="GO" id="GO:0008270">
    <property type="term" value="F:zinc ion binding"/>
    <property type="evidence" value="ECO:0007669"/>
    <property type="project" value="InterPro"/>
</dbReference>
<evidence type="ECO:0000313" key="9">
    <source>
        <dbReference type="Proteomes" id="UP000054771"/>
    </source>
</evidence>
<dbReference type="InterPro" id="IPR036864">
    <property type="entry name" value="Zn2-C6_fun-type_DNA-bd_sf"/>
</dbReference>
<dbReference type="AlphaFoldDB" id="A0A0U5G9V4"/>
<evidence type="ECO:0000256" key="1">
    <source>
        <dbReference type="ARBA" id="ARBA00022723"/>
    </source>
</evidence>
<dbReference type="InterPro" id="IPR001138">
    <property type="entry name" value="Zn2Cys6_DnaBD"/>
</dbReference>
<evidence type="ECO:0000256" key="2">
    <source>
        <dbReference type="ARBA" id="ARBA00023015"/>
    </source>
</evidence>
<evidence type="ECO:0000256" key="6">
    <source>
        <dbReference type="SAM" id="Coils"/>
    </source>
</evidence>
<dbReference type="GO" id="GO:0000981">
    <property type="term" value="F:DNA-binding transcription factor activity, RNA polymerase II-specific"/>
    <property type="evidence" value="ECO:0007669"/>
    <property type="project" value="InterPro"/>
</dbReference>
<dbReference type="OrthoDB" id="103819at2759"/>
<organism evidence="8 9">
    <name type="scientific">Aspergillus calidoustus</name>
    <dbReference type="NCBI Taxonomy" id="454130"/>
    <lineage>
        <taxon>Eukaryota</taxon>
        <taxon>Fungi</taxon>
        <taxon>Dikarya</taxon>
        <taxon>Ascomycota</taxon>
        <taxon>Pezizomycotina</taxon>
        <taxon>Eurotiomycetes</taxon>
        <taxon>Eurotiomycetidae</taxon>
        <taxon>Eurotiales</taxon>
        <taxon>Aspergillaceae</taxon>
        <taxon>Aspergillus</taxon>
        <taxon>Aspergillus subgen. Nidulantes</taxon>
    </lineage>
</organism>
<evidence type="ECO:0000256" key="5">
    <source>
        <dbReference type="ARBA" id="ARBA00023242"/>
    </source>
</evidence>
<name>A0A0U5G9V4_ASPCI</name>
<keyword evidence="2" id="KW-0805">Transcription regulation</keyword>
<proteinExistence type="predicted"/>
<dbReference type="InterPro" id="IPR050987">
    <property type="entry name" value="AtrR-like"/>
</dbReference>
<dbReference type="InterPro" id="IPR007219">
    <property type="entry name" value="XnlR_reg_dom"/>
</dbReference>
<dbReference type="PANTHER" id="PTHR46910">
    <property type="entry name" value="TRANSCRIPTION FACTOR PDR1"/>
    <property type="match status" value="1"/>
</dbReference>
<evidence type="ECO:0000259" key="7">
    <source>
        <dbReference type="PROSITE" id="PS50048"/>
    </source>
</evidence>
<dbReference type="Pfam" id="PF04082">
    <property type="entry name" value="Fungal_trans"/>
    <property type="match status" value="1"/>
</dbReference>
<keyword evidence="1" id="KW-0479">Metal-binding</keyword>
<feature type="coiled-coil region" evidence="6">
    <location>
        <begin position="66"/>
        <end position="93"/>
    </location>
</feature>
<dbReference type="SUPFAM" id="SSF57701">
    <property type="entry name" value="Zn2/Cys6 DNA-binding domain"/>
    <property type="match status" value="1"/>
</dbReference>
<dbReference type="PROSITE" id="PS00463">
    <property type="entry name" value="ZN2_CY6_FUNGAL_1"/>
    <property type="match status" value="1"/>
</dbReference>
<keyword evidence="3" id="KW-0238">DNA-binding</keyword>
<gene>
    <name evidence="8" type="ORF">ASPCAL12026</name>
</gene>
<keyword evidence="5" id="KW-0539">Nucleus</keyword>
<dbReference type="GO" id="GO:0006351">
    <property type="term" value="P:DNA-templated transcription"/>
    <property type="evidence" value="ECO:0007669"/>
    <property type="project" value="InterPro"/>
</dbReference>
<dbReference type="CDD" id="cd00067">
    <property type="entry name" value="GAL4"/>
    <property type="match status" value="1"/>
</dbReference>
<evidence type="ECO:0000256" key="3">
    <source>
        <dbReference type="ARBA" id="ARBA00023125"/>
    </source>
</evidence>
<dbReference type="SMART" id="SM00066">
    <property type="entry name" value="GAL4"/>
    <property type="match status" value="1"/>
</dbReference>
<keyword evidence="6" id="KW-0175">Coiled coil</keyword>
<dbReference type="EMBL" id="CDMC01000012">
    <property type="protein sequence ID" value="CEL08881.1"/>
    <property type="molecule type" value="Genomic_DNA"/>
</dbReference>
<dbReference type="PROSITE" id="PS50048">
    <property type="entry name" value="ZN2_CY6_FUNGAL_2"/>
    <property type="match status" value="1"/>
</dbReference>
<accession>A0A0U5G9V4</accession>
<dbReference type="Proteomes" id="UP000054771">
    <property type="component" value="Unassembled WGS sequence"/>
</dbReference>